<evidence type="ECO:0000256" key="7">
    <source>
        <dbReference type="ARBA" id="ARBA00022840"/>
    </source>
</evidence>
<dbReference type="Proteomes" id="UP000179807">
    <property type="component" value="Unassembled WGS sequence"/>
</dbReference>
<keyword evidence="5" id="KW-0677">Repeat</keyword>
<evidence type="ECO:0000256" key="8">
    <source>
        <dbReference type="ARBA" id="ARBA00022989"/>
    </source>
</evidence>
<dbReference type="GO" id="GO:0140359">
    <property type="term" value="F:ABC-type transporter activity"/>
    <property type="evidence" value="ECO:0007669"/>
    <property type="project" value="InterPro"/>
</dbReference>
<feature type="transmembrane region" description="Helical" evidence="10">
    <location>
        <begin position="342"/>
        <end position="365"/>
    </location>
</feature>
<keyword evidence="9 10" id="KW-0472">Membrane</keyword>
<dbReference type="Gene3D" id="3.40.50.300">
    <property type="entry name" value="P-loop containing nucleotide triphosphate hydrolases"/>
    <property type="match status" value="1"/>
</dbReference>
<feature type="transmembrane region" description="Helical" evidence="10">
    <location>
        <begin position="313"/>
        <end position="336"/>
    </location>
</feature>
<dbReference type="GeneID" id="94842739"/>
<dbReference type="PANTHER" id="PTHR19229:SF36">
    <property type="entry name" value="ATP-BINDING CASSETTE SUB-FAMILY A MEMBER 2"/>
    <property type="match status" value="1"/>
</dbReference>
<evidence type="ECO:0000313" key="12">
    <source>
        <dbReference type="EMBL" id="OHT01529.1"/>
    </source>
</evidence>
<keyword evidence="8 10" id="KW-1133">Transmembrane helix</keyword>
<dbReference type="InterPro" id="IPR003439">
    <property type="entry name" value="ABC_transporter-like_ATP-bd"/>
</dbReference>
<evidence type="ECO:0000256" key="1">
    <source>
        <dbReference type="ARBA" id="ARBA00004141"/>
    </source>
</evidence>
<evidence type="ECO:0000256" key="9">
    <source>
        <dbReference type="ARBA" id="ARBA00023136"/>
    </source>
</evidence>
<evidence type="ECO:0000256" key="3">
    <source>
        <dbReference type="ARBA" id="ARBA00022448"/>
    </source>
</evidence>
<dbReference type="RefSeq" id="XP_068354665.1">
    <property type="nucleotide sequence ID" value="XM_068508035.1"/>
</dbReference>
<dbReference type="Pfam" id="PF12698">
    <property type="entry name" value="ABC2_membrane_3"/>
    <property type="match status" value="1"/>
</dbReference>
<keyword evidence="3" id="KW-0813">Transport</keyword>
<dbReference type="VEuPathDB" id="TrichDB:TRFO_31629"/>
<comment type="subcellular location">
    <subcellularLocation>
        <location evidence="1">Membrane</location>
        <topology evidence="1">Multi-pass membrane protein</topology>
    </subcellularLocation>
</comment>
<evidence type="ECO:0000256" key="5">
    <source>
        <dbReference type="ARBA" id="ARBA00022737"/>
    </source>
</evidence>
<comment type="caution">
    <text evidence="12">The sequence shown here is derived from an EMBL/GenBank/DDBJ whole genome shotgun (WGS) entry which is preliminary data.</text>
</comment>
<keyword evidence="13" id="KW-1185">Reference proteome</keyword>
<proteinExistence type="inferred from homology"/>
<feature type="domain" description="ABC transporter" evidence="11">
    <location>
        <begin position="540"/>
        <end position="775"/>
    </location>
</feature>
<dbReference type="GO" id="GO:0005319">
    <property type="term" value="F:lipid transporter activity"/>
    <property type="evidence" value="ECO:0007669"/>
    <property type="project" value="TreeGrafter"/>
</dbReference>
<feature type="transmembrane region" description="Helical" evidence="10">
    <location>
        <begin position="277"/>
        <end position="301"/>
    </location>
</feature>
<dbReference type="SUPFAM" id="SSF52540">
    <property type="entry name" value="P-loop containing nucleoside triphosphate hydrolases"/>
    <property type="match status" value="1"/>
</dbReference>
<feature type="transmembrane region" description="Helical" evidence="10">
    <location>
        <begin position="235"/>
        <end position="257"/>
    </location>
</feature>
<dbReference type="InterPro" id="IPR026082">
    <property type="entry name" value="ABCA"/>
</dbReference>
<dbReference type="PANTHER" id="PTHR19229">
    <property type="entry name" value="ATP-BINDING CASSETTE TRANSPORTER SUBFAMILY A ABCA"/>
    <property type="match status" value="1"/>
</dbReference>
<dbReference type="InterPro" id="IPR027417">
    <property type="entry name" value="P-loop_NTPase"/>
</dbReference>
<protein>
    <submittedName>
        <fullName evidence="12">ABC transporter family protein</fullName>
    </submittedName>
</protein>
<sequence>MEQLLLESGDFQEGNTFFTRRKSLKRSNWNIFLALAKKQIKIRFRSSTSIVEVFFSFFMFLILIPLKRLSTTPFAGTQNPQVFPQVDMPQDLAAFFTILNNTRIVAAPKSLPVVSMMNYIYSNYLRFTSVKIEFTNNAKEIKSMLTEFEANSLGIHWVNSEQNDYLTHPKIDTYTQCITNCPNYTVLRIIRSYIALELMKTDPQNKTLSYLGLMNSSMQQFAECDHYIYHMENHVIMIFISVVVLFSIMPDVDIILIEKDTKTAALCFLMGCSEWLYYLVSFLVSFLCSFPQLLLMSLLYCYIDIMTNVQFSVYFGLCICYCTSYLTFTLFFLTLFKSASSGRILTVIMATLMIAFSFFHEAYLLTIKDPDYPLKHILSIIPQSAYLLVIGSLCRNFVGDYIPIKWNSLSTPLPYKVSTAFFWLIFDTFFYLVLFIISNSILPRKYGKPRFNLRKIFSKRFHFSRKPEFTDLELKDLEGKNLATIPHEKNLYHQDSYFDKIQNEDKFINNFENNSTQNNEMDNVMKDNDRNDLNENNFIIRVNELTKYFDSIQALKNLHFSINHKDLVVVTGPNGAGKSTLINTLSGIIENTTGTIQFHLRNSQTTSAKPSTDFSILQPYIGVVFQENVFINQLSTKENLMLFGTFRGLTKNDIDEFINFFADSLQMKASLDVLAKKLSGGQKRKLCIMIALISNPPIVLMDEPTSGVDIQARQHIWKTISSLPETTSIITSHALEEAETVATKIMIVDEGTIPFTGTATELRSRFKCGYIMRFQSGSKSAQTALSIAQKYMAKAHINQEHRDSILMPVCQEVSMFLTELDTVNHELNIGEYSLNVEHLEDVIFQKESQLFVE</sequence>
<dbReference type="Pfam" id="PF00005">
    <property type="entry name" value="ABC_tran"/>
    <property type="match status" value="1"/>
</dbReference>
<evidence type="ECO:0000256" key="4">
    <source>
        <dbReference type="ARBA" id="ARBA00022692"/>
    </source>
</evidence>
<keyword evidence="6" id="KW-0547">Nucleotide-binding</keyword>
<keyword evidence="7" id="KW-0067">ATP-binding</keyword>
<dbReference type="GO" id="GO:0016020">
    <property type="term" value="C:membrane"/>
    <property type="evidence" value="ECO:0007669"/>
    <property type="project" value="UniProtKB-SubCell"/>
</dbReference>
<evidence type="ECO:0000256" key="10">
    <source>
        <dbReference type="SAM" id="Phobius"/>
    </source>
</evidence>
<name>A0A1J4JQY0_9EUKA</name>
<evidence type="ECO:0000256" key="2">
    <source>
        <dbReference type="ARBA" id="ARBA00008869"/>
    </source>
</evidence>
<gene>
    <name evidence="12" type="ORF">TRFO_31629</name>
</gene>
<feature type="transmembrane region" description="Helical" evidence="10">
    <location>
        <begin position="377"/>
        <end position="398"/>
    </location>
</feature>
<dbReference type="GO" id="GO:0005524">
    <property type="term" value="F:ATP binding"/>
    <property type="evidence" value="ECO:0007669"/>
    <property type="project" value="UniProtKB-KW"/>
</dbReference>
<dbReference type="InterPro" id="IPR003593">
    <property type="entry name" value="AAA+_ATPase"/>
</dbReference>
<dbReference type="InterPro" id="IPR013525">
    <property type="entry name" value="ABC2_TM"/>
</dbReference>
<dbReference type="GO" id="GO:0016887">
    <property type="term" value="F:ATP hydrolysis activity"/>
    <property type="evidence" value="ECO:0007669"/>
    <property type="project" value="InterPro"/>
</dbReference>
<evidence type="ECO:0000313" key="13">
    <source>
        <dbReference type="Proteomes" id="UP000179807"/>
    </source>
</evidence>
<evidence type="ECO:0000256" key="6">
    <source>
        <dbReference type="ARBA" id="ARBA00022741"/>
    </source>
</evidence>
<accession>A0A1J4JQY0</accession>
<feature type="transmembrane region" description="Helical" evidence="10">
    <location>
        <begin position="418"/>
        <end position="442"/>
    </location>
</feature>
<dbReference type="SMART" id="SM00382">
    <property type="entry name" value="AAA"/>
    <property type="match status" value="1"/>
</dbReference>
<dbReference type="AlphaFoldDB" id="A0A1J4JQY0"/>
<keyword evidence="4 10" id="KW-0812">Transmembrane</keyword>
<reference evidence="12" key="1">
    <citation type="submission" date="2016-10" db="EMBL/GenBank/DDBJ databases">
        <authorList>
            <person name="Benchimol M."/>
            <person name="Almeida L.G."/>
            <person name="Vasconcelos A.T."/>
            <person name="Perreira-Neves A."/>
            <person name="Rosa I.A."/>
            <person name="Tasca T."/>
            <person name="Bogo M.R."/>
            <person name="de Souza W."/>
        </authorList>
    </citation>
    <scope>NUCLEOTIDE SEQUENCE [LARGE SCALE GENOMIC DNA]</scope>
    <source>
        <strain evidence="12">K</strain>
    </source>
</reference>
<evidence type="ECO:0000259" key="11">
    <source>
        <dbReference type="PROSITE" id="PS50893"/>
    </source>
</evidence>
<dbReference type="OrthoDB" id="10255969at2759"/>
<dbReference type="EMBL" id="MLAK01000907">
    <property type="protein sequence ID" value="OHT01529.1"/>
    <property type="molecule type" value="Genomic_DNA"/>
</dbReference>
<organism evidence="12 13">
    <name type="scientific">Tritrichomonas foetus</name>
    <dbReference type="NCBI Taxonomy" id="1144522"/>
    <lineage>
        <taxon>Eukaryota</taxon>
        <taxon>Metamonada</taxon>
        <taxon>Parabasalia</taxon>
        <taxon>Tritrichomonadida</taxon>
        <taxon>Tritrichomonadidae</taxon>
        <taxon>Tritrichomonas</taxon>
    </lineage>
</organism>
<feature type="transmembrane region" description="Helical" evidence="10">
    <location>
        <begin position="47"/>
        <end position="66"/>
    </location>
</feature>
<comment type="similarity">
    <text evidence="2">Belongs to the ABC transporter superfamily. ABCA family.</text>
</comment>
<dbReference type="PROSITE" id="PS50893">
    <property type="entry name" value="ABC_TRANSPORTER_2"/>
    <property type="match status" value="1"/>
</dbReference>